<evidence type="ECO:0000313" key="1">
    <source>
        <dbReference type="EMBL" id="CDW26630.1"/>
    </source>
</evidence>
<sequence length="22" mass="2718">MEMITIILNILCKFNITYFFLH</sequence>
<dbReference type="AlphaFoldDB" id="A0A0K2TLC9"/>
<reference evidence="1" key="1">
    <citation type="submission" date="2014-05" db="EMBL/GenBank/DDBJ databases">
        <authorList>
            <person name="Chronopoulou M."/>
        </authorList>
    </citation>
    <scope>NUCLEOTIDE SEQUENCE</scope>
    <source>
        <tissue evidence="1">Whole organism</tissue>
    </source>
</reference>
<organism evidence="1">
    <name type="scientific">Lepeophtheirus salmonis</name>
    <name type="common">Salmon louse</name>
    <name type="synonym">Caligus salmonis</name>
    <dbReference type="NCBI Taxonomy" id="72036"/>
    <lineage>
        <taxon>Eukaryota</taxon>
        <taxon>Metazoa</taxon>
        <taxon>Ecdysozoa</taxon>
        <taxon>Arthropoda</taxon>
        <taxon>Crustacea</taxon>
        <taxon>Multicrustacea</taxon>
        <taxon>Hexanauplia</taxon>
        <taxon>Copepoda</taxon>
        <taxon>Siphonostomatoida</taxon>
        <taxon>Caligidae</taxon>
        <taxon>Lepeophtheirus</taxon>
    </lineage>
</organism>
<accession>A0A0K2TLC9</accession>
<proteinExistence type="predicted"/>
<dbReference type="EMBL" id="HACA01009269">
    <property type="protein sequence ID" value="CDW26630.1"/>
    <property type="molecule type" value="Transcribed_RNA"/>
</dbReference>
<name>A0A0K2TLC9_LEPSM</name>
<protein>
    <submittedName>
        <fullName evidence="1">Uncharacterized protein</fullName>
    </submittedName>
</protein>